<gene>
    <name evidence="7" type="ORF">GNZ13_43595</name>
</gene>
<feature type="domain" description="GGDEF" evidence="6">
    <location>
        <begin position="442"/>
        <end position="579"/>
    </location>
</feature>
<feature type="domain" description="PAS" evidence="3">
    <location>
        <begin position="285"/>
        <end position="355"/>
    </location>
</feature>
<dbReference type="Gene3D" id="3.20.20.450">
    <property type="entry name" value="EAL domain"/>
    <property type="match status" value="1"/>
</dbReference>
<dbReference type="InterPro" id="IPR001633">
    <property type="entry name" value="EAL_dom"/>
</dbReference>
<evidence type="ECO:0000256" key="1">
    <source>
        <dbReference type="SAM" id="MobiDB-lite"/>
    </source>
</evidence>
<name>A0A972SPN9_9BURK</name>
<dbReference type="Gene3D" id="3.30.70.270">
    <property type="match status" value="1"/>
</dbReference>
<dbReference type="InterPro" id="IPR029787">
    <property type="entry name" value="Nucleotide_cyclase"/>
</dbReference>
<accession>A0A972SPN9</accession>
<dbReference type="NCBIfam" id="TIGR00254">
    <property type="entry name" value="GGDEF"/>
    <property type="match status" value="1"/>
</dbReference>
<protein>
    <submittedName>
        <fullName evidence="7">EAL domain-containing protein</fullName>
    </submittedName>
</protein>
<feature type="region of interest" description="Disordered" evidence="1">
    <location>
        <begin position="842"/>
        <end position="861"/>
    </location>
</feature>
<dbReference type="InterPro" id="IPR013656">
    <property type="entry name" value="PAS_4"/>
</dbReference>
<dbReference type="CDD" id="cd01949">
    <property type="entry name" value="GGDEF"/>
    <property type="match status" value="1"/>
</dbReference>
<dbReference type="SMART" id="SM00267">
    <property type="entry name" value="GGDEF"/>
    <property type="match status" value="1"/>
</dbReference>
<dbReference type="InterPro" id="IPR000700">
    <property type="entry name" value="PAS-assoc_C"/>
</dbReference>
<keyword evidence="2" id="KW-0812">Transmembrane</keyword>
<dbReference type="PROSITE" id="PS50112">
    <property type="entry name" value="PAS"/>
    <property type="match status" value="1"/>
</dbReference>
<dbReference type="InterPro" id="IPR000160">
    <property type="entry name" value="GGDEF_dom"/>
</dbReference>
<dbReference type="Proteomes" id="UP000655523">
    <property type="component" value="Unassembled WGS sequence"/>
</dbReference>
<feature type="domain" description="EAL" evidence="5">
    <location>
        <begin position="588"/>
        <end position="844"/>
    </location>
</feature>
<evidence type="ECO:0000313" key="7">
    <source>
        <dbReference type="EMBL" id="NPT61240.1"/>
    </source>
</evidence>
<dbReference type="SMART" id="SM00052">
    <property type="entry name" value="EAL"/>
    <property type="match status" value="1"/>
</dbReference>
<dbReference type="SUPFAM" id="SSF55785">
    <property type="entry name" value="PYP-like sensor domain (PAS domain)"/>
    <property type="match status" value="1"/>
</dbReference>
<dbReference type="SUPFAM" id="SSF141868">
    <property type="entry name" value="EAL domain-like"/>
    <property type="match status" value="1"/>
</dbReference>
<feature type="transmembrane region" description="Helical" evidence="2">
    <location>
        <begin position="244"/>
        <end position="264"/>
    </location>
</feature>
<keyword evidence="2" id="KW-1133">Transmembrane helix</keyword>
<dbReference type="InterPro" id="IPR035965">
    <property type="entry name" value="PAS-like_dom_sf"/>
</dbReference>
<organism evidence="7 8">
    <name type="scientific">Paraburkholderia elongata</name>
    <dbReference type="NCBI Taxonomy" id="2675747"/>
    <lineage>
        <taxon>Bacteria</taxon>
        <taxon>Pseudomonadati</taxon>
        <taxon>Pseudomonadota</taxon>
        <taxon>Betaproteobacteria</taxon>
        <taxon>Burkholderiales</taxon>
        <taxon>Burkholderiaceae</taxon>
        <taxon>Paraburkholderia</taxon>
    </lineage>
</organism>
<dbReference type="InterPro" id="IPR052155">
    <property type="entry name" value="Biofilm_reg_signaling"/>
</dbReference>
<evidence type="ECO:0000259" key="6">
    <source>
        <dbReference type="PROSITE" id="PS50887"/>
    </source>
</evidence>
<keyword evidence="2" id="KW-0472">Membrane</keyword>
<dbReference type="InterPro" id="IPR043128">
    <property type="entry name" value="Rev_trsase/Diguanyl_cyclase"/>
</dbReference>
<dbReference type="Pfam" id="PF08448">
    <property type="entry name" value="PAS_4"/>
    <property type="match status" value="1"/>
</dbReference>
<sequence>MLRGTASGCARHLRADWYLQFPSAQSARTDYPVDVPFHIGAIVTRQNGTQRRRYLWRRNAGANRVEQTSLNVPPARRTAIFGLVLVLLSVPLLAFWGAYESLSAGFAAQAANEADKAFEEARYCVAWEESAERKYFLDPRPEVLRQHREAGQALDASLKKAMALEPGSSTMLLGLLEKHAKYRAFAKPMFKAVDDHDIARANEIDKDSADPLFDDIEQKVLAAAAQHRDDATMQLDRLVVVQRIVLISTPVVLAIGVGLTLLFLQMLRRIRENADAAAQDALRTSEQRLQALVANTSDAILVSDVNGTVTYEAPTRRPDPLNNMGQIVGTSLFDPVHPTDRPTLQGLLETVSSTARSTKSIEIRTRGEGDAWRYIQLTLTNLLDEPAVGAIVATASDTTERKNFEEQLARRAFYDTLTSLPNRALLLDRISQAEARARQRNAMIGVVFVDLDNFKRVNDSLGHHVGDRLLIAAAKRLEGCVRPTDTVARLGGDEFVILLEHLGSEATSEGTLVADNILAQFSQPFDLDNKQYIVSASVGLAFAHAGRGRGDADTLLRDADVAMYRAKNGGKGRYVVFEENMHAEAVKKLEIETDLRYAIEHRELRVYFQPIMQLQAAGFREMEALVRWQHPTRGLLPPSEFIAIAEESGLIIPLGRYVLEEACQQVARWQREFPTEPSLQISVNLSPRQFDDPNLVADVAAALSSAHIGPASLKLEVTEGLIMRDTTKSIETLRKLKDFGVTIAIDDFGTGYSSLSYLRKLPLDVLKIDRSFVQGIGTSAEDDAIVRAVISMAQSLGLSVTAEGIETSEQARLLREWSCQAGQGYLFSRPLPAEEFTALFRTRSPGSGRSHSAGDFATELR</sequence>
<dbReference type="PANTHER" id="PTHR44757">
    <property type="entry name" value="DIGUANYLATE CYCLASE DGCP"/>
    <property type="match status" value="1"/>
</dbReference>
<feature type="transmembrane region" description="Helical" evidence="2">
    <location>
        <begin position="79"/>
        <end position="99"/>
    </location>
</feature>
<dbReference type="FunFam" id="3.20.20.450:FF:000001">
    <property type="entry name" value="Cyclic di-GMP phosphodiesterase yahA"/>
    <property type="match status" value="1"/>
</dbReference>
<dbReference type="InterPro" id="IPR000014">
    <property type="entry name" value="PAS"/>
</dbReference>
<evidence type="ECO:0000259" key="5">
    <source>
        <dbReference type="PROSITE" id="PS50883"/>
    </source>
</evidence>
<evidence type="ECO:0000256" key="2">
    <source>
        <dbReference type="SAM" id="Phobius"/>
    </source>
</evidence>
<dbReference type="Pfam" id="PF00563">
    <property type="entry name" value="EAL"/>
    <property type="match status" value="1"/>
</dbReference>
<dbReference type="PROSITE" id="PS50883">
    <property type="entry name" value="EAL"/>
    <property type="match status" value="1"/>
</dbReference>
<evidence type="ECO:0000259" key="4">
    <source>
        <dbReference type="PROSITE" id="PS50113"/>
    </source>
</evidence>
<comment type="caution">
    <text evidence="7">The sequence shown here is derived from an EMBL/GenBank/DDBJ whole genome shotgun (WGS) entry which is preliminary data.</text>
</comment>
<evidence type="ECO:0000259" key="3">
    <source>
        <dbReference type="PROSITE" id="PS50112"/>
    </source>
</evidence>
<feature type="domain" description="PAC" evidence="4">
    <location>
        <begin position="359"/>
        <end position="410"/>
    </location>
</feature>
<dbReference type="EMBL" id="WOEZ01000260">
    <property type="protein sequence ID" value="NPT61240.1"/>
    <property type="molecule type" value="Genomic_DNA"/>
</dbReference>
<dbReference type="SUPFAM" id="SSF55073">
    <property type="entry name" value="Nucleotide cyclase"/>
    <property type="match status" value="1"/>
</dbReference>
<dbReference type="PROSITE" id="PS50887">
    <property type="entry name" value="GGDEF"/>
    <property type="match status" value="1"/>
</dbReference>
<evidence type="ECO:0000313" key="8">
    <source>
        <dbReference type="Proteomes" id="UP000655523"/>
    </source>
</evidence>
<dbReference type="PROSITE" id="PS50113">
    <property type="entry name" value="PAC"/>
    <property type="match status" value="1"/>
</dbReference>
<reference evidence="7 8" key="1">
    <citation type="submission" date="2019-11" db="EMBL/GenBank/DDBJ databases">
        <title>Metabolism of dissolved organic matter in forest soils.</title>
        <authorList>
            <person name="Cyle K.T."/>
            <person name="Wilhelm R.C."/>
            <person name="Martinez C.E."/>
        </authorList>
    </citation>
    <scope>NUCLEOTIDE SEQUENCE [LARGE SCALE GENOMIC DNA]</scope>
    <source>
        <strain evidence="7 8">5N</strain>
    </source>
</reference>
<dbReference type="PANTHER" id="PTHR44757:SF2">
    <property type="entry name" value="BIOFILM ARCHITECTURE MAINTENANCE PROTEIN MBAA"/>
    <property type="match status" value="1"/>
</dbReference>
<proteinExistence type="predicted"/>
<keyword evidence="8" id="KW-1185">Reference proteome</keyword>
<dbReference type="Pfam" id="PF00990">
    <property type="entry name" value="GGDEF"/>
    <property type="match status" value="1"/>
</dbReference>
<dbReference type="Gene3D" id="3.30.450.20">
    <property type="entry name" value="PAS domain"/>
    <property type="match status" value="1"/>
</dbReference>
<dbReference type="CDD" id="cd01948">
    <property type="entry name" value="EAL"/>
    <property type="match status" value="1"/>
</dbReference>
<dbReference type="InterPro" id="IPR035919">
    <property type="entry name" value="EAL_sf"/>
</dbReference>
<dbReference type="AlphaFoldDB" id="A0A972SPN9"/>